<gene>
    <name evidence="13" type="ordered locus">Bcell_3116</name>
</gene>
<dbReference type="Pfam" id="PF01063">
    <property type="entry name" value="Aminotran_4"/>
    <property type="match status" value="1"/>
</dbReference>
<evidence type="ECO:0000256" key="6">
    <source>
        <dbReference type="ARBA" id="ARBA00022576"/>
    </source>
</evidence>
<dbReference type="CDD" id="cd01558">
    <property type="entry name" value="D-AAT_like"/>
    <property type="match status" value="1"/>
</dbReference>
<keyword evidence="8 11" id="KW-0663">Pyridoxal phosphate</keyword>
<dbReference type="EC" id="2.6.1.21" evidence="4 12"/>
<dbReference type="FunFam" id="3.20.10.10:FF:000002">
    <property type="entry name" value="D-alanine aminotransferase"/>
    <property type="match status" value="1"/>
</dbReference>
<dbReference type="InterPro" id="IPR001544">
    <property type="entry name" value="Aminotrans_IV"/>
</dbReference>
<evidence type="ECO:0000256" key="8">
    <source>
        <dbReference type="ARBA" id="ARBA00022898"/>
    </source>
</evidence>
<evidence type="ECO:0000256" key="10">
    <source>
        <dbReference type="RuleBase" id="RU004106"/>
    </source>
</evidence>
<proteinExistence type="inferred from homology"/>
<dbReference type="NCBIfam" id="TIGR01121">
    <property type="entry name" value="D_amino_aminoT"/>
    <property type="match status" value="1"/>
</dbReference>
<evidence type="ECO:0000256" key="2">
    <source>
        <dbReference type="ARBA" id="ARBA00009320"/>
    </source>
</evidence>
<evidence type="ECO:0000256" key="3">
    <source>
        <dbReference type="ARBA" id="ARBA00011738"/>
    </source>
</evidence>
<dbReference type="HOGENOM" id="CLU_020844_4_1_9"/>
<evidence type="ECO:0000256" key="11">
    <source>
        <dbReference type="RuleBase" id="RU004516"/>
    </source>
</evidence>
<dbReference type="GO" id="GO:0030170">
    <property type="term" value="F:pyridoxal phosphate binding"/>
    <property type="evidence" value="ECO:0007669"/>
    <property type="project" value="InterPro"/>
</dbReference>
<dbReference type="InterPro" id="IPR043131">
    <property type="entry name" value="BCAT-like_N"/>
</dbReference>
<dbReference type="InterPro" id="IPR018300">
    <property type="entry name" value="Aminotrans_IV_CS"/>
</dbReference>
<dbReference type="RefSeq" id="WP_013489690.1">
    <property type="nucleotide sequence ID" value="NC_014829.1"/>
</dbReference>
<comment type="catalytic activity">
    <reaction evidence="9 12">
        <text>D-alanine + 2-oxoglutarate = D-glutamate + pyruvate</text>
        <dbReference type="Rhea" id="RHEA:15869"/>
        <dbReference type="ChEBI" id="CHEBI:15361"/>
        <dbReference type="ChEBI" id="CHEBI:16810"/>
        <dbReference type="ChEBI" id="CHEBI:29986"/>
        <dbReference type="ChEBI" id="CHEBI:57416"/>
        <dbReference type="EC" id="2.6.1.21"/>
    </reaction>
</comment>
<organism evidence="13 14">
    <name type="scientific">Evansella cellulosilytica (strain ATCC 21833 / DSM 2522 / FERM P-1141 / JCM 9156 / N-4)</name>
    <name type="common">Bacillus cellulosilyticus</name>
    <dbReference type="NCBI Taxonomy" id="649639"/>
    <lineage>
        <taxon>Bacteria</taxon>
        <taxon>Bacillati</taxon>
        <taxon>Bacillota</taxon>
        <taxon>Bacilli</taxon>
        <taxon>Bacillales</taxon>
        <taxon>Bacillaceae</taxon>
        <taxon>Evansella</taxon>
    </lineage>
</organism>
<keyword evidence="7 13" id="KW-0808">Transferase</keyword>
<dbReference type="InterPro" id="IPR043132">
    <property type="entry name" value="BCAT-like_C"/>
</dbReference>
<evidence type="ECO:0000256" key="4">
    <source>
        <dbReference type="ARBA" id="ARBA00012874"/>
    </source>
</evidence>
<accession>E6TZQ3</accession>
<dbReference type="Gene3D" id="3.20.10.10">
    <property type="entry name" value="D-amino Acid Aminotransferase, subunit A, domain 2"/>
    <property type="match status" value="1"/>
</dbReference>
<dbReference type="GO" id="GO:0047810">
    <property type="term" value="F:D-alanine-2-oxoglutarate aminotransferase activity"/>
    <property type="evidence" value="ECO:0007669"/>
    <property type="project" value="UniProtKB-EC"/>
</dbReference>
<dbReference type="SUPFAM" id="SSF56752">
    <property type="entry name" value="D-aminoacid aminotransferase-like PLP-dependent enzymes"/>
    <property type="match status" value="1"/>
</dbReference>
<dbReference type="PANTHER" id="PTHR42743">
    <property type="entry name" value="AMINO-ACID AMINOTRANSFERASE"/>
    <property type="match status" value="1"/>
</dbReference>
<evidence type="ECO:0000256" key="5">
    <source>
        <dbReference type="ARBA" id="ARBA00021779"/>
    </source>
</evidence>
<comment type="cofactor">
    <cofactor evidence="1 11">
        <name>pyridoxal 5'-phosphate</name>
        <dbReference type="ChEBI" id="CHEBI:597326"/>
    </cofactor>
</comment>
<dbReference type="STRING" id="649639.Bcell_3116"/>
<dbReference type="GO" id="GO:0005829">
    <property type="term" value="C:cytosol"/>
    <property type="evidence" value="ECO:0007669"/>
    <property type="project" value="TreeGrafter"/>
</dbReference>
<dbReference type="InterPro" id="IPR050571">
    <property type="entry name" value="Class-IV_PLP-Dep_Aminotrnsfr"/>
</dbReference>
<dbReference type="InterPro" id="IPR036038">
    <property type="entry name" value="Aminotransferase-like"/>
</dbReference>
<dbReference type="PROSITE" id="PS00770">
    <property type="entry name" value="AA_TRANSFER_CLASS_4"/>
    <property type="match status" value="1"/>
</dbReference>
<comment type="function">
    <text evidence="12">Acts on the D-isomers of alanine, leucine, aspartate, glutamate, aminobutyrate, norvaline and asparagine. The enzyme transfers an amino group from a substrate D-amino acid to the pyridoxal phosphate cofactor to form pyridoxamine and an alpha-keto acid in the first half-reaction.</text>
</comment>
<dbReference type="Gene3D" id="3.30.470.10">
    <property type="match status" value="1"/>
</dbReference>
<dbReference type="KEGG" id="bco:Bcell_3116"/>
<evidence type="ECO:0000256" key="1">
    <source>
        <dbReference type="ARBA" id="ARBA00001933"/>
    </source>
</evidence>
<comment type="subunit">
    <text evidence="3">Homodimer.</text>
</comment>
<reference evidence="13 14" key="1">
    <citation type="submission" date="2010-12" db="EMBL/GenBank/DDBJ databases">
        <title>Complete sequence of Bacillus cellulosilyticus DSM 2522.</title>
        <authorList>
            <consortium name="US DOE Joint Genome Institute"/>
            <person name="Lucas S."/>
            <person name="Copeland A."/>
            <person name="Lapidus A."/>
            <person name="Cheng J.-F."/>
            <person name="Bruce D."/>
            <person name="Goodwin L."/>
            <person name="Pitluck S."/>
            <person name="Chertkov O."/>
            <person name="Detter J.C."/>
            <person name="Han C."/>
            <person name="Tapia R."/>
            <person name="Land M."/>
            <person name="Hauser L."/>
            <person name="Jeffries C."/>
            <person name="Kyrpides N."/>
            <person name="Ivanova N."/>
            <person name="Mikhailova N."/>
            <person name="Brumm P."/>
            <person name="Mead D."/>
            <person name="Woyke T."/>
        </authorList>
    </citation>
    <scope>NUCLEOTIDE SEQUENCE [LARGE SCALE GENOMIC DNA]</scope>
    <source>
        <strain evidence="14">ATCC 21833 / DSM 2522 / FERM P-1141 / JCM 9156 / N-4</strain>
    </source>
</reference>
<evidence type="ECO:0000256" key="9">
    <source>
        <dbReference type="ARBA" id="ARBA00047911"/>
    </source>
</evidence>
<evidence type="ECO:0000313" key="13">
    <source>
        <dbReference type="EMBL" id="ADU31359.1"/>
    </source>
</evidence>
<dbReference type="PANTHER" id="PTHR42743:SF10">
    <property type="entry name" value="D-ALANINE AMINOTRANSFERASE"/>
    <property type="match status" value="1"/>
</dbReference>
<dbReference type="GO" id="GO:0046394">
    <property type="term" value="P:carboxylic acid biosynthetic process"/>
    <property type="evidence" value="ECO:0007669"/>
    <property type="project" value="UniProtKB-ARBA"/>
</dbReference>
<dbReference type="eggNOG" id="COG0115">
    <property type="taxonomic scope" value="Bacteria"/>
</dbReference>
<keyword evidence="6 13" id="KW-0032">Aminotransferase</keyword>
<evidence type="ECO:0000256" key="7">
    <source>
        <dbReference type="ARBA" id="ARBA00022679"/>
    </source>
</evidence>
<dbReference type="GO" id="GO:0008652">
    <property type="term" value="P:amino acid biosynthetic process"/>
    <property type="evidence" value="ECO:0007669"/>
    <property type="project" value="UniProtKB-ARBA"/>
</dbReference>
<dbReference type="GO" id="GO:0046416">
    <property type="term" value="P:D-amino acid metabolic process"/>
    <property type="evidence" value="ECO:0007669"/>
    <property type="project" value="InterPro"/>
</dbReference>
<dbReference type="OrthoDB" id="9805628at2"/>
<keyword evidence="14" id="KW-1185">Reference proteome</keyword>
<evidence type="ECO:0000256" key="12">
    <source>
        <dbReference type="RuleBase" id="RU004520"/>
    </source>
</evidence>
<comment type="similarity">
    <text evidence="2 10">Belongs to the class-IV pyridoxal-phosphate-dependent aminotransferase family.</text>
</comment>
<name>E6TZQ3_EVAC2</name>
<dbReference type="AlphaFoldDB" id="E6TZQ3"/>
<sequence>MAEIAFYENKFVDINEKVVPIQERGHQFGDGIYEVVRVYNGQPFLLEEHLERFQKSADAIELVLPFPKEKITAIIDEGITRSEMKEADVYFQLTRGIAPRQHNYPECPAVFSMTVRKARPISNREKGISVITLEDERWLNCYIKSLNLLPNIIAKQKALKNGHGEAILVREGIVTEGSSSNVFAVKDGKLYTHPATKRILHGITRAKVMQLAKELRIPLVEKEFTTDFLKNADEAFITSTSAEVMPIHTIDDTVLPVDRPISSMLVEEFVKLYHHHAMK</sequence>
<dbReference type="InterPro" id="IPR005784">
    <property type="entry name" value="D_amino_transT"/>
</dbReference>
<evidence type="ECO:0000313" key="14">
    <source>
        <dbReference type="Proteomes" id="UP000001401"/>
    </source>
</evidence>
<dbReference type="Proteomes" id="UP000001401">
    <property type="component" value="Chromosome"/>
</dbReference>
<dbReference type="EMBL" id="CP002394">
    <property type="protein sequence ID" value="ADU31359.1"/>
    <property type="molecule type" value="Genomic_DNA"/>
</dbReference>
<protein>
    <recommendedName>
        <fullName evidence="5 12">D-alanine aminotransferase</fullName>
        <ecNumber evidence="4 12">2.6.1.21</ecNumber>
    </recommendedName>
</protein>